<keyword evidence="2" id="KW-0862">Zinc</keyword>
<comment type="caution">
    <text evidence="5">The sequence shown here is derived from an EMBL/GenBank/DDBJ whole genome shotgun (WGS) entry which is preliminary data.</text>
</comment>
<protein>
    <submittedName>
        <fullName evidence="5">Alcohol dehydrogenase catalytic domain-containing protein</fullName>
    </submittedName>
</protein>
<evidence type="ECO:0000256" key="1">
    <source>
        <dbReference type="ARBA" id="ARBA00022723"/>
    </source>
</evidence>
<dbReference type="Pfam" id="PF08240">
    <property type="entry name" value="ADH_N"/>
    <property type="match status" value="1"/>
</dbReference>
<dbReference type="Gene3D" id="3.40.50.720">
    <property type="entry name" value="NAD(P)-binding Rossmann-like Domain"/>
    <property type="match status" value="1"/>
</dbReference>
<dbReference type="AlphaFoldDB" id="A0A7X2ZB67"/>
<dbReference type="Pfam" id="PF00107">
    <property type="entry name" value="ADH_zinc_N"/>
    <property type="match status" value="1"/>
</dbReference>
<evidence type="ECO:0000256" key="3">
    <source>
        <dbReference type="ARBA" id="ARBA00023002"/>
    </source>
</evidence>
<dbReference type="GO" id="GO:0016491">
    <property type="term" value="F:oxidoreductase activity"/>
    <property type="evidence" value="ECO:0007669"/>
    <property type="project" value="UniProtKB-KW"/>
</dbReference>
<evidence type="ECO:0000313" key="6">
    <source>
        <dbReference type="Proteomes" id="UP000450917"/>
    </source>
</evidence>
<dbReference type="Proteomes" id="UP000450917">
    <property type="component" value="Unassembled WGS sequence"/>
</dbReference>
<dbReference type="InterPro" id="IPR050129">
    <property type="entry name" value="Zn_alcohol_dh"/>
</dbReference>
<dbReference type="InterPro" id="IPR011032">
    <property type="entry name" value="GroES-like_sf"/>
</dbReference>
<dbReference type="GO" id="GO:0046872">
    <property type="term" value="F:metal ion binding"/>
    <property type="evidence" value="ECO:0007669"/>
    <property type="project" value="UniProtKB-KW"/>
</dbReference>
<feature type="domain" description="Enoyl reductase (ER)" evidence="4">
    <location>
        <begin position="8"/>
        <end position="334"/>
    </location>
</feature>
<dbReference type="PANTHER" id="PTHR43401:SF2">
    <property type="entry name" value="L-THREONINE 3-DEHYDROGENASE"/>
    <property type="match status" value="1"/>
</dbReference>
<proteinExistence type="predicted"/>
<accession>A0A7X2ZB67</accession>
<dbReference type="InterPro" id="IPR020843">
    <property type="entry name" value="ER"/>
</dbReference>
<dbReference type="Gene3D" id="3.90.180.10">
    <property type="entry name" value="Medium-chain alcohol dehydrogenases, catalytic domain"/>
    <property type="match status" value="1"/>
</dbReference>
<dbReference type="InterPro" id="IPR036291">
    <property type="entry name" value="NAD(P)-bd_dom_sf"/>
</dbReference>
<dbReference type="InterPro" id="IPR013154">
    <property type="entry name" value="ADH-like_N"/>
</dbReference>
<keyword evidence="6" id="KW-1185">Reference proteome</keyword>
<dbReference type="SMART" id="SM00829">
    <property type="entry name" value="PKS_ER"/>
    <property type="match status" value="1"/>
</dbReference>
<evidence type="ECO:0000256" key="2">
    <source>
        <dbReference type="ARBA" id="ARBA00022833"/>
    </source>
</evidence>
<evidence type="ECO:0000313" key="5">
    <source>
        <dbReference type="EMBL" id="MUG71018.1"/>
    </source>
</evidence>
<gene>
    <name evidence="5" type="ORF">GNP93_10030</name>
</gene>
<dbReference type="SUPFAM" id="SSF50129">
    <property type="entry name" value="GroES-like"/>
    <property type="match status" value="1"/>
</dbReference>
<keyword evidence="1" id="KW-0479">Metal-binding</keyword>
<dbReference type="InterPro" id="IPR013149">
    <property type="entry name" value="ADH-like_C"/>
</dbReference>
<reference evidence="5 6" key="1">
    <citation type="submission" date="2019-11" db="EMBL/GenBank/DDBJ databases">
        <title>Draft genome sequences of five Paenibacillus species of dairy origin.</title>
        <authorList>
            <person name="Olajide A.M."/>
            <person name="Chen S."/>
            <person name="Lapointe G."/>
        </authorList>
    </citation>
    <scope>NUCLEOTIDE SEQUENCE [LARGE SCALE GENOMIC DNA]</scope>
    <source>
        <strain evidence="5 6">2CS3</strain>
    </source>
</reference>
<organism evidence="5 6">
    <name type="scientific">Paenibacillus validus</name>
    <dbReference type="NCBI Taxonomy" id="44253"/>
    <lineage>
        <taxon>Bacteria</taxon>
        <taxon>Bacillati</taxon>
        <taxon>Bacillota</taxon>
        <taxon>Bacilli</taxon>
        <taxon>Bacillales</taxon>
        <taxon>Paenibacillaceae</taxon>
        <taxon>Paenibacillus</taxon>
    </lineage>
</organism>
<name>A0A7X2ZB67_9BACL</name>
<dbReference type="PANTHER" id="PTHR43401">
    <property type="entry name" value="L-THREONINE 3-DEHYDROGENASE"/>
    <property type="match status" value="1"/>
</dbReference>
<dbReference type="EMBL" id="WNZX01000007">
    <property type="protein sequence ID" value="MUG71018.1"/>
    <property type="molecule type" value="Genomic_DNA"/>
</dbReference>
<keyword evidence="3" id="KW-0560">Oxidoreductase</keyword>
<sequence>MKAGLFLGAKNVQVGELEKPSPKQGEALIKVAYAGICGTDMMIYAGRHPRAKAPLAMGHEFCGEIVEIAGDSAFVPGERVVIEPTLSCGTCEACLAGQTHVCKTLRLIGIDGHGGFAEYVVVPLNRLHRIPESLSDAHAALTEPLAVAVHSVRRSNMKVGDRVVILGGGPIGLMIGMVAKLAGAREIIVSDISPYRLSKAKELGFVALDAKTANVGEEIRTITQGVGADIVFEVAGTPATVSLMVEAVRIQGQVVVVSLFKQPPAVDLASMHFKEISLTTTRCYSTGDFETAIQFMAKGMLDISPMISHELKLDQVAQGFEYMENPDQSLKVLIQP</sequence>
<dbReference type="SUPFAM" id="SSF51735">
    <property type="entry name" value="NAD(P)-binding Rossmann-fold domains"/>
    <property type="match status" value="1"/>
</dbReference>
<evidence type="ECO:0000259" key="4">
    <source>
        <dbReference type="SMART" id="SM00829"/>
    </source>
</evidence>